<dbReference type="AlphaFoldDB" id="A0A6J8D4Y2"/>
<keyword evidence="2" id="KW-1185">Reference proteome</keyword>
<gene>
    <name evidence="1" type="ORF">MCOR_36168</name>
</gene>
<dbReference type="OrthoDB" id="10534599at2759"/>
<organism evidence="1 2">
    <name type="scientific">Mytilus coruscus</name>
    <name type="common">Sea mussel</name>
    <dbReference type="NCBI Taxonomy" id="42192"/>
    <lineage>
        <taxon>Eukaryota</taxon>
        <taxon>Metazoa</taxon>
        <taxon>Spiralia</taxon>
        <taxon>Lophotrochozoa</taxon>
        <taxon>Mollusca</taxon>
        <taxon>Bivalvia</taxon>
        <taxon>Autobranchia</taxon>
        <taxon>Pteriomorphia</taxon>
        <taxon>Mytilida</taxon>
        <taxon>Mytiloidea</taxon>
        <taxon>Mytilidae</taxon>
        <taxon>Mytilinae</taxon>
        <taxon>Mytilus</taxon>
    </lineage>
</organism>
<dbReference type="EMBL" id="CACVKT020006490">
    <property type="protein sequence ID" value="CAC5402184.1"/>
    <property type="molecule type" value="Genomic_DNA"/>
</dbReference>
<sequence length="179" mass="20457">MFKFREKYGKGVRQRSVRSNTTKFNAETLPMNMYQNNIPPKCSPIDLLVSDVREVQTGELVPTRPTNQEQSDDNHVGEVVYEENDLLAIMMEDQLCIGKVVTRVFDTTNICKVMLYKEKSRLNFHKDTVRDIPVDTVLEVIASPLCFLDVYTLDGDIYNRLTNSVQTDSLTVSEKVRGS</sequence>
<evidence type="ECO:0000313" key="1">
    <source>
        <dbReference type="EMBL" id="CAC5402184.1"/>
    </source>
</evidence>
<protein>
    <submittedName>
        <fullName evidence="1">Uncharacterized protein</fullName>
    </submittedName>
</protein>
<proteinExistence type="predicted"/>
<name>A0A6J8D4Y2_MYTCO</name>
<dbReference type="Proteomes" id="UP000507470">
    <property type="component" value="Unassembled WGS sequence"/>
</dbReference>
<accession>A0A6J8D4Y2</accession>
<reference evidence="1 2" key="1">
    <citation type="submission" date="2020-06" db="EMBL/GenBank/DDBJ databases">
        <authorList>
            <person name="Li R."/>
            <person name="Bekaert M."/>
        </authorList>
    </citation>
    <scope>NUCLEOTIDE SEQUENCE [LARGE SCALE GENOMIC DNA]</scope>
    <source>
        <strain evidence="2">wild</strain>
    </source>
</reference>
<evidence type="ECO:0000313" key="2">
    <source>
        <dbReference type="Proteomes" id="UP000507470"/>
    </source>
</evidence>